<evidence type="ECO:0000259" key="5">
    <source>
        <dbReference type="PROSITE" id="PS50805"/>
    </source>
</evidence>
<sequence length="293" mass="33042">MPSLTSKLLVGTELSARGPGLRLSRNMPSNRNSPPWTTTLAAEGHGRLSEVSVSFKDVTVDFSREEWQHLDPAQRRLCRDVTLENYSHLLSVGYKVPKPEVIFKLEQGEGPWTLEGETPHQSCSDEDVGQTKQQRISGEVLFQCEKFGQSIEDSLCSILELWQDNDQPERDQEKQNNPLSHVKVFIKERGYECKNFEKLIHVSTKIVPSIKRLHNYDTFGKGLKHTLNLHNHNKSNATTSLDKIFGNGNNFSHSSSCTKNDNANTGANACEHNQCGKHLGHKQALTHHQKIHT</sequence>
<dbReference type="InterPro" id="IPR050169">
    <property type="entry name" value="Krueppel_C2H2_ZnF"/>
</dbReference>
<keyword evidence="2" id="KW-0677">Repeat</keyword>
<dbReference type="GO" id="GO:0006355">
    <property type="term" value="P:regulation of DNA-templated transcription"/>
    <property type="evidence" value="ECO:0007669"/>
    <property type="project" value="InterPro"/>
</dbReference>
<keyword evidence="1" id="KW-0479">Metal-binding</keyword>
<evidence type="ECO:0000256" key="1">
    <source>
        <dbReference type="ARBA" id="ARBA00022723"/>
    </source>
</evidence>
<dbReference type="SMART" id="SM00349">
    <property type="entry name" value="KRAB"/>
    <property type="match status" value="1"/>
</dbReference>
<dbReference type="EMBL" id="GADI01000292">
    <property type="protein sequence ID" value="JAA73516.1"/>
    <property type="molecule type" value="mRNA"/>
</dbReference>
<dbReference type="AlphaFoldDB" id="A0A0K8RR25"/>
<dbReference type="GO" id="GO:0008270">
    <property type="term" value="F:zinc ion binding"/>
    <property type="evidence" value="ECO:0007669"/>
    <property type="project" value="UniProtKB-KW"/>
</dbReference>
<evidence type="ECO:0008006" key="7">
    <source>
        <dbReference type="Google" id="ProtNLM"/>
    </source>
</evidence>
<dbReference type="PROSITE" id="PS50157">
    <property type="entry name" value="ZINC_FINGER_C2H2_2"/>
    <property type="match status" value="1"/>
</dbReference>
<dbReference type="PROSITE" id="PS50805">
    <property type="entry name" value="KRAB"/>
    <property type="match status" value="1"/>
</dbReference>
<dbReference type="InterPro" id="IPR001909">
    <property type="entry name" value="KRAB"/>
</dbReference>
<dbReference type="PROSITE" id="PS00028">
    <property type="entry name" value="ZINC_FINGER_C2H2_1"/>
    <property type="match status" value="1"/>
</dbReference>
<keyword evidence="3" id="KW-0862">Zinc</keyword>
<protein>
    <recommendedName>
        <fullName evidence="7">Zinc finger protein</fullName>
    </recommendedName>
</protein>
<organism evidence="6">
    <name type="scientific">Ixodes ricinus</name>
    <name type="common">Common tick</name>
    <name type="synonym">Acarus ricinus</name>
    <dbReference type="NCBI Taxonomy" id="34613"/>
    <lineage>
        <taxon>Eukaryota</taxon>
        <taxon>Metazoa</taxon>
        <taxon>Ecdysozoa</taxon>
        <taxon>Arthropoda</taxon>
        <taxon>Chelicerata</taxon>
        <taxon>Arachnida</taxon>
        <taxon>Acari</taxon>
        <taxon>Parasitiformes</taxon>
        <taxon>Ixodida</taxon>
        <taxon>Ixodoidea</taxon>
        <taxon>Ixodidae</taxon>
        <taxon>Ixodinae</taxon>
        <taxon>Ixodes</taxon>
    </lineage>
</organism>
<proteinExistence type="evidence at transcript level"/>
<feature type="domain" description="KRAB" evidence="5">
    <location>
        <begin position="53"/>
        <end position="124"/>
    </location>
</feature>
<evidence type="ECO:0000313" key="6">
    <source>
        <dbReference type="EMBL" id="JAA73516.1"/>
    </source>
</evidence>
<evidence type="ECO:0000256" key="2">
    <source>
        <dbReference type="ARBA" id="ARBA00022737"/>
    </source>
</evidence>
<dbReference type="Pfam" id="PF01352">
    <property type="entry name" value="KRAB"/>
    <property type="match status" value="1"/>
</dbReference>
<feature type="non-terminal residue" evidence="6">
    <location>
        <position position="293"/>
    </location>
</feature>
<dbReference type="PANTHER" id="PTHR23232:SF117">
    <property type="entry name" value="KRAB DOMAIN-CONTAINING PROTEIN"/>
    <property type="match status" value="1"/>
</dbReference>
<dbReference type="SUPFAM" id="SSF109640">
    <property type="entry name" value="KRAB domain (Kruppel-associated box)"/>
    <property type="match status" value="1"/>
</dbReference>
<feature type="domain" description="C2H2-type" evidence="4">
    <location>
        <begin position="268"/>
        <end position="293"/>
    </location>
</feature>
<evidence type="ECO:0000256" key="3">
    <source>
        <dbReference type="PROSITE-ProRule" id="PRU00042"/>
    </source>
</evidence>
<dbReference type="CDD" id="cd07765">
    <property type="entry name" value="KRAB_A-box"/>
    <property type="match status" value="1"/>
</dbReference>
<dbReference type="PANTHER" id="PTHR23232">
    <property type="entry name" value="KRAB DOMAIN C2H2 ZINC FINGER"/>
    <property type="match status" value="1"/>
</dbReference>
<dbReference type="InterPro" id="IPR036051">
    <property type="entry name" value="KRAB_dom_sf"/>
</dbReference>
<reference evidence="6" key="1">
    <citation type="submission" date="2012-12" db="EMBL/GenBank/DDBJ databases">
        <title>Identification and characterization of a phenylalanine ammonia-lyase gene family in Isatis indigotica Fort.</title>
        <authorList>
            <person name="Liu Q."/>
            <person name="Chen J."/>
            <person name="Zhou X."/>
            <person name="Di P."/>
            <person name="Xiao Y."/>
            <person name="Xuan H."/>
            <person name="Zhang L."/>
            <person name="Chen W."/>
        </authorList>
    </citation>
    <scope>NUCLEOTIDE SEQUENCE</scope>
    <source>
        <tissue evidence="6">Salivary gland</tissue>
    </source>
</reference>
<dbReference type="Gene3D" id="6.10.140.140">
    <property type="match status" value="1"/>
</dbReference>
<name>A0A0K8RR25_IXORI</name>
<dbReference type="InterPro" id="IPR013087">
    <property type="entry name" value="Znf_C2H2_type"/>
</dbReference>
<evidence type="ECO:0000259" key="4">
    <source>
        <dbReference type="PROSITE" id="PS50157"/>
    </source>
</evidence>
<keyword evidence="3" id="KW-0863">Zinc-finger</keyword>
<accession>A0A0K8RR25</accession>